<accession>A0ACD4NRX4</accession>
<evidence type="ECO:0000313" key="1">
    <source>
        <dbReference type="EMBL" id="WAJ29669.1"/>
    </source>
</evidence>
<protein>
    <submittedName>
        <fullName evidence="1">Carbon-nitrogen hydrolase family protein</fullName>
    </submittedName>
</protein>
<organism evidence="1 2">
    <name type="scientific">Antarcticirhabdus aurantiaca</name>
    <dbReference type="NCBI Taxonomy" id="2606717"/>
    <lineage>
        <taxon>Bacteria</taxon>
        <taxon>Pseudomonadati</taxon>
        <taxon>Pseudomonadota</taxon>
        <taxon>Alphaproteobacteria</taxon>
        <taxon>Hyphomicrobiales</taxon>
        <taxon>Aurantimonadaceae</taxon>
        <taxon>Antarcticirhabdus</taxon>
    </lineage>
</organism>
<keyword evidence="2" id="KW-1185">Reference proteome</keyword>
<proteinExistence type="predicted"/>
<keyword evidence="1" id="KW-0378">Hydrolase</keyword>
<gene>
    <name evidence="1" type="ORF">OXU80_05420</name>
</gene>
<reference evidence="1" key="1">
    <citation type="submission" date="2022-11" db="EMBL/GenBank/DDBJ databases">
        <title>beta-Carotene-producing bacterium, Jeongeuplla avenae sp. nov., alleviates the salt stress of Arabidopsis seedlings.</title>
        <authorList>
            <person name="Jiang L."/>
            <person name="Lee J."/>
        </authorList>
    </citation>
    <scope>NUCLEOTIDE SEQUENCE</scope>
    <source>
        <strain evidence="1">DY_R2A_6</strain>
    </source>
</reference>
<dbReference type="EMBL" id="CP113520">
    <property type="protein sequence ID" value="WAJ29669.1"/>
    <property type="molecule type" value="Genomic_DNA"/>
</dbReference>
<dbReference type="Proteomes" id="UP001163223">
    <property type="component" value="Chromosome"/>
</dbReference>
<sequence>MTRFTAAVLQMRSGTDPAENVHAFEALANEAADRGATYVQSPEMTGMVQRDRADLMAKLRGESDDLVLAAARTVAQARGIFVHVGSTAIALPDGRVANRAFLLGPDGAVRASYDKIHMFDVDLDNGESWRESRTYRPGGCAALADLDLEGGPVRLGFAVCYDMRFPHLFREEALAGAQILTAPAAFTRQTGEAHWHVLLRARAIENGAYVLAAAQGGLHEDGRETFGHSLIIDPWGRIVAEVDNDAPGIALAEIDVAEVAAARAKIPNLKNARPFTVGDTGRRVSVTGAVGEEPAAEAAE</sequence>
<evidence type="ECO:0000313" key="2">
    <source>
        <dbReference type="Proteomes" id="UP001163223"/>
    </source>
</evidence>
<name>A0ACD4NRX4_9HYPH</name>